<gene>
    <name evidence="2" type="ORF">A7U60_g4233</name>
</gene>
<dbReference type="Proteomes" id="UP000757232">
    <property type="component" value="Unassembled WGS sequence"/>
</dbReference>
<evidence type="ECO:0000313" key="3">
    <source>
        <dbReference type="Proteomes" id="UP000757232"/>
    </source>
</evidence>
<accession>A0A9Q5N5M5</accession>
<dbReference type="InterPro" id="IPR015867">
    <property type="entry name" value="N-reg_PII/ATP_PRibTrfase_C"/>
</dbReference>
<sequence length="573" mass="64953">MAASRFKLVFFCPPKNTTEVLDRLFKAYPLHVGVRWEFIKRDMTTRALTISILFPGQFRGVGSASPTIGEAGRLEKVEENRVEVLVRDEGTSEQIRGAPPLFPPIFSPHNMASMLSLPFELKLKVAQSLLSLAMDQKYDDPRKVAEDVECTIMALKDIQNLSMICRGYRALSSEISDGVRLVGGEAHTRFLQKMGKETAPQATVYGRKTKFLSLERPSICETCGFNYDIVRHDHEVVVTNLLSHFPSITTLNLSNFRITYDTIHALIPLKALRTLSIRQPEPGWTRMNAVLMKRRSWSLPQIANLSILTNDFGACHSVRDAMWFFEPKLITLSIRSDKHLCTKMVDFLGADDGIYAPGGPPCFQKLKHFTIGYLEFRSSSLREFIRKCAHLELLSVDCRGVPELIPLFYVIDLLREQIGDDEGQHDLTDYDALRNNRFEDPEAPPQEPYVEDAKIWRRSVASFACTFGVTGSTPGGTKWVKSLELEFASADADSKPRNEDMRFDELSEVFHQRAPTMSHLETLSISMSKEREFESSENVDEVERTISQISQQSLPSLKNFNIDWGKVSFCFAE</sequence>
<dbReference type="SUPFAM" id="SSF52047">
    <property type="entry name" value="RNI-like"/>
    <property type="match status" value="1"/>
</dbReference>
<organism evidence="2 3">
    <name type="scientific">Sanghuangporus baumii</name>
    <name type="common">Phellinus baumii</name>
    <dbReference type="NCBI Taxonomy" id="108892"/>
    <lineage>
        <taxon>Eukaryota</taxon>
        <taxon>Fungi</taxon>
        <taxon>Dikarya</taxon>
        <taxon>Basidiomycota</taxon>
        <taxon>Agaricomycotina</taxon>
        <taxon>Agaricomycetes</taxon>
        <taxon>Hymenochaetales</taxon>
        <taxon>Hymenochaetaceae</taxon>
        <taxon>Sanghuangporus</taxon>
    </lineage>
</organism>
<evidence type="ECO:0000313" key="2">
    <source>
        <dbReference type="EMBL" id="OCB88635.1"/>
    </source>
</evidence>
<dbReference type="InterPro" id="IPR032675">
    <property type="entry name" value="LRR_dom_sf"/>
</dbReference>
<reference evidence="2" key="1">
    <citation type="submission" date="2016-06" db="EMBL/GenBank/DDBJ databases">
        <title>Draft Genome sequence of the fungus Inonotus baumii.</title>
        <authorList>
            <person name="Zhu H."/>
            <person name="Lin W."/>
        </authorList>
    </citation>
    <scope>NUCLEOTIDE SEQUENCE</scope>
    <source>
        <strain evidence="2">821</strain>
    </source>
</reference>
<dbReference type="AlphaFoldDB" id="A0A9Q5N5M5"/>
<dbReference type="Gene3D" id="3.80.10.10">
    <property type="entry name" value="Ribonuclease Inhibitor"/>
    <property type="match status" value="1"/>
</dbReference>
<dbReference type="OrthoDB" id="15981at2759"/>
<name>A0A9Q5N5M5_SANBA</name>
<evidence type="ECO:0000256" key="1">
    <source>
        <dbReference type="ARBA" id="ARBA00020998"/>
    </source>
</evidence>
<protein>
    <recommendedName>
        <fullName evidence="1">ATP phosphoribosyltransferase</fullName>
    </recommendedName>
</protein>
<proteinExistence type="predicted"/>
<dbReference type="EMBL" id="LNZH02000175">
    <property type="protein sequence ID" value="OCB88635.1"/>
    <property type="molecule type" value="Genomic_DNA"/>
</dbReference>
<comment type="caution">
    <text evidence="2">The sequence shown here is derived from an EMBL/GenBank/DDBJ whole genome shotgun (WGS) entry which is preliminary data.</text>
</comment>
<keyword evidence="3" id="KW-1185">Reference proteome</keyword>
<dbReference type="Gene3D" id="3.30.70.120">
    <property type="match status" value="1"/>
</dbReference>